<name>A0A849SKL3_UNCEI</name>
<dbReference type="Pfam" id="PF01343">
    <property type="entry name" value="Peptidase_S49"/>
    <property type="match status" value="2"/>
</dbReference>
<dbReference type="InterPro" id="IPR047217">
    <property type="entry name" value="S49_SppA_67K_type_N"/>
</dbReference>
<comment type="subcellular location">
    <subcellularLocation>
        <location evidence="1">Membrane</location>
    </subcellularLocation>
</comment>
<dbReference type="GO" id="GO:0008236">
    <property type="term" value="F:serine-type peptidase activity"/>
    <property type="evidence" value="ECO:0007669"/>
    <property type="project" value="UniProtKB-KW"/>
</dbReference>
<dbReference type="EMBL" id="JABFRW010000161">
    <property type="protein sequence ID" value="NOT34981.1"/>
    <property type="molecule type" value="Genomic_DNA"/>
</dbReference>
<evidence type="ECO:0000256" key="4">
    <source>
        <dbReference type="ARBA" id="ARBA00022801"/>
    </source>
</evidence>
<dbReference type="Gene3D" id="3.90.226.10">
    <property type="entry name" value="2-enoyl-CoA Hydratase, Chain A, domain 1"/>
    <property type="match status" value="3"/>
</dbReference>
<sequence length="577" mass="62724">MAARRSIVVFIALLFVLGAAVLSIALASRDSNPAPRGPVVLVWDVPSELAESAPPAASWTFESFRPQRPTVWNVVRALDHASRDRSVEALVLHIDGIGWGWGRVAEVREALMRFRASGKRVYASLSHGGEREYLLASVAQRIAVPPLGIVQLDGLSISAMFWRGAYDKLDIHPNFEHVGAYKSGVEPYTRNELSEPSRLALEALLDDQYGLLTDSLAHARRASPARIRALIENGPYEAESAVATGLADTILHGEDLDSLATRTRGRRRGTMTFTRYLERVHGNDSGAPIALILASGDLVEGRSRSVAFGSTLLGSETLIEALRAAQRRSSVRAIVLRVDSPGGSPEAAEAVWHEIERVRRRKPVIVSMSDLAASGGYYLACGADSIVAQSTTLTGSIGVYGGKLNILGLMQKLGLNVETLSRGANAQMLSPYKDFSPEELVRYRAQLATIYRTFVSRVSTGRNMSAADVDSVAQGRVWSGSRAVELGLVDALGGFQRAFQMARARAGLEPDDELVAEVFPQSRRSFLQSVLSDAMPESEDETALRMLLPAELRDPQLLLSLTRGDIQARAPYTLEIR</sequence>
<evidence type="ECO:0000313" key="9">
    <source>
        <dbReference type="EMBL" id="NOT34981.1"/>
    </source>
</evidence>
<dbReference type="InterPro" id="IPR029045">
    <property type="entry name" value="ClpP/crotonase-like_dom_sf"/>
</dbReference>
<dbReference type="Proteomes" id="UP000580839">
    <property type="component" value="Unassembled WGS sequence"/>
</dbReference>
<dbReference type="GO" id="GO:0006465">
    <property type="term" value="P:signal peptide processing"/>
    <property type="evidence" value="ECO:0007669"/>
    <property type="project" value="InterPro"/>
</dbReference>
<evidence type="ECO:0000256" key="3">
    <source>
        <dbReference type="ARBA" id="ARBA00022670"/>
    </source>
</evidence>
<dbReference type="InterPro" id="IPR047272">
    <property type="entry name" value="S49_SppA_C"/>
</dbReference>
<dbReference type="PIRSF" id="PIRSF001217">
    <property type="entry name" value="Protease_4_SppA"/>
    <property type="match status" value="1"/>
</dbReference>
<keyword evidence="6" id="KW-0472">Membrane</keyword>
<comment type="similarity">
    <text evidence="2">Belongs to the peptidase S49 family.</text>
</comment>
<keyword evidence="5" id="KW-0720">Serine protease</keyword>
<reference evidence="9 10" key="1">
    <citation type="submission" date="2020-04" db="EMBL/GenBank/DDBJ databases">
        <title>Metagenomic profiling of ammonia- and methane-oxidizing microorganisms in a Dutch drinking water treatment plant.</title>
        <authorList>
            <person name="Poghosyan L."/>
            <person name="Leucker S."/>
        </authorList>
    </citation>
    <scope>NUCLEOTIDE SEQUENCE [LARGE SCALE GENOMIC DNA]</scope>
    <source>
        <strain evidence="9">S-RSF-IL-03</strain>
    </source>
</reference>
<evidence type="ECO:0000313" key="10">
    <source>
        <dbReference type="Proteomes" id="UP000580839"/>
    </source>
</evidence>
<feature type="active site" description="Nucleophile" evidence="7">
    <location>
        <position position="374"/>
    </location>
</feature>
<dbReference type="InterPro" id="IPR004635">
    <property type="entry name" value="Pept_S49_SppA"/>
</dbReference>
<comment type="caution">
    <text evidence="9">The sequence shown here is derived from an EMBL/GenBank/DDBJ whole genome shotgun (WGS) entry which is preliminary data.</text>
</comment>
<feature type="active site" description="Proton donor/acceptor" evidence="7">
    <location>
        <position position="182"/>
    </location>
</feature>
<dbReference type="PANTHER" id="PTHR33209">
    <property type="entry name" value="PROTEASE 4"/>
    <property type="match status" value="1"/>
</dbReference>
<feature type="domain" description="Peptidase S49" evidence="8">
    <location>
        <begin position="114"/>
        <end position="255"/>
    </location>
</feature>
<evidence type="ECO:0000259" key="8">
    <source>
        <dbReference type="Pfam" id="PF01343"/>
    </source>
</evidence>
<evidence type="ECO:0000256" key="1">
    <source>
        <dbReference type="ARBA" id="ARBA00004370"/>
    </source>
</evidence>
<dbReference type="InterPro" id="IPR002142">
    <property type="entry name" value="Peptidase_S49"/>
</dbReference>
<evidence type="ECO:0000256" key="7">
    <source>
        <dbReference type="PIRSR" id="PIRSR001217-1"/>
    </source>
</evidence>
<gene>
    <name evidence="9" type="primary">sppA</name>
    <name evidence="9" type="ORF">HOP12_12530</name>
</gene>
<organism evidence="9 10">
    <name type="scientific">Eiseniibacteriota bacterium</name>
    <dbReference type="NCBI Taxonomy" id="2212470"/>
    <lineage>
        <taxon>Bacteria</taxon>
        <taxon>Candidatus Eiseniibacteriota</taxon>
    </lineage>
</organism>
<dbReference type="NCBIfam" id="TIGR00705">
    <property type="entry name" value="SppA_67K"/>
    <property type="match status" value="1"/>
</dbReference>
<keyword evidence="3" id="KW-0645">Protease</keyword>
<dbReference type="CDD" id="cd07023">
    <property type="entry name" value="S49_Sppa_N_C"/>
    <property type="match status" value="1"/>
</dbReference>
<protein>
    <submittedName>
        <fullName evidence="9">Signal peptide peptidase SppA</fullName>
    </submittedName>
</protein>
<evidence type="ECO:0000256" key="2">
    <source>
        <dbReference type="ARBA" id="ARBA00008683"/>
    </source>
</evidence>
<keyword evidence="4" id="KW-0378">Hydrolase</keyword>
<accession>A0A849SKL3</accession>
<proteinExistence type="inferred from homology"/>
<dbReference type="NCBIfam" id="TIGR00706">
    <property type="entry name" value="SppA_dom"/>
    <property type="match status" value="1"/>
</dbReference>
<evidence type="ECO:0000256" key="5">
    <source>
        <dbReference type="ARBA" id="ARBA00022825"/>
    </source>
</evidence>
<evidence type="ECO:0000256" key="6">
    <source>
        <dbReference type="ARBA" id="ARBA00023136"/>
    </source>
</evidence>
<dbReference type="PANTHER" id="PTHR33209:SF1">
    <property type="entry name" value="PEPTIDASE S49 DOMAIN-CONTAINING PROTEIN"/>
    <property type="match status" value="1"/>
</dbReference>
<dbReference type="SUPFAM" id="SSF52096">
    <property type="entry name" value="ClpP/crotonase"/>
    <property type="match status" value="2"/>
</dbReference>
<dbReference type="GO" id="GO:0016020">
    <property type="term" value="C:membrane"/>
    <property type="evidence" value="ECO:0007669"/>
    <property type="project" value="UniProtKB-SubCell"/>
</dbReference>
<feature type="domain" description="Peptidase S49" evidence="8">
    <location>
        <begin position="358"/>
        <end position="508"/>
    </location>
</feature>
<dbReference type="AlphaFoldDB" id="A0A849SKL3"/>
<dbReference type="InterPro" id="IPR004634">
    <property type="entry name" value="Pept_S49_pIV"/>
</dbReference>
<dbReference type="CDD" id="cd07018">
    <property type="entry name" value="S49_SppA_67K_type"/>
    <property type="match status" value="1"/>
</dbReference>